<evidence type="ECO:0000259" key="1">
    <source>
        <dbReference type="Pfam" id="PF13577"/>
    </source>
</evidence>
<dbReference type="EMBL" id="CP019706">
    <property type="protein sequence ID" value="ARJ44005.1"/>
    <property type="molecule type" value="Genomic_DNA"/>
</dbReference>
<dbReference type="Proteomes" id="UP000192900">
    <property type="component" value="Chromosome"/>
</dbReference>
<dbReference type="AlphaFoldDB" id="A0A1W6BA59"/>
<gene>
    <name evidence="2" type="ORF">B1H58_19440</name>
</gene>
<dbReference type="Pfam" id="PF13577">
    <property type="entry name" value="SnoaL_4"/>
    <property type="match status" value="1"/>
</dbReference>
<sequence length="188" mass="21129">MSLSKKNDYEKRLQTIEDKLKIFELIAAHPLSADTGHSEYTLTVYNHDGIFDRGPELDGAKGAKDIAAFIERPEHEEAIVGGLAHFTGLPLIDLRDDVAVVTSYLQIVQLNQEGPNQMLPNHGMSKGYRIHRVVVNRWELERRDGCWKVAKRTLLPVDGSVSHRQLLRKGLDELYFPGSEKNSPTVGT</sequence>
<dbReference type="Gene3D" id="3.10.450.50">
    <property type="match status" value="1"/>
</dbReference>
<evidence type="ECO:0000313" key="3">
    <source>
        <dbReference type="Proteomes" id="UP000192900"/>
    </source>
</evidence>
<proteinExistence type="predicted"/>
<organism evidence="2 3">
    <name type="scientific">Pantoea alhagi</name>
    <dbReference type="NCBI Taxonomy" id="1891675"/>
    <lineage>
        <taxon>Bacteria</taxon>
        <taxon>Pseudomonadati</taxon>
        <taxon>Pseudomonadota</taxon>
        <taxon>Gammaproteobacteria</taxon>
        <taxon>Enterobacterales</taxon>
        <taxon>Erwiniaceae</taxon>
        <taxon>Pantoea</taxon>
    </lineage>
</organism>
<dbReference type="InterPro" id="IPR037401">
    <property type="entry name" value="SnoaL-like"/>
</dbReference>
<reference evidence="2 3" key="1">
    <citation type="submission" date="2017-02" db="EMBL/GenBank/DDBJ databases">
        <title>Complete genome sequence of the drought resistance-promoting endophyte Pantoea alhagi LTYR-11Z.</title>
        <authorList>
            <person name="Zhang L."/>
        </authorList>
    </citation>
    <scope>NUCLEOTIDE SEQUENCE [LARGE SCALE GENOMIC DNA]</scope>
    <source>
        <strain evidence="2 3">LTYR-11Z</strain>
    </source>
</reference>
<keyword evidence="3" id="KW-1185">Reference proteome</keyword>
<dbReference type="KEGG" id="palh:B1H58_19440"/>
<evidence type="ECO:0000313" key="2">
    <source>
        <dbReference type="EMBL" id="ARJ44005.1"/>
    </source>
</evidence>
<name>A0A1W6BA59_9GAMM</name>
<dbReference type="SUPFAM" id="SSF54427">
    <property type="entry name" value="NTF2-like"/>
    <property type="match status" value="1"/>
</dbReference>
<protein>
    <recommendedName>
        <fullName evidence="1">SnoaL-like domain-containing protein</fullName>
    </recommendedName>
</protein>
<dbReference type="RefSeq" id="WP_085072049.1">
    <property type="nucleotide sequence ID" value="NZ_CP019706.1"/>
</dbReference>
<feature type="domain" description="SnoaL-like" evidence="1">
    <location>
        <begin position="14"/>
        <end position="153"/>
    </location>
</feature>
<accession>A0A1W6BA59</accession>
<dbReference type="InterPro" id="IPR032710">
    <property type="entry name" value="NTF2-like_dom_sf"/>
</dbReference>
<dbReference type="OrthoDB" id="8225471at2"/>